<dbReference type="AlphaFoldDB" id="A0A0G4PWA7"/>
<evidence type="ECO:0000313" key="2">
    <source>
        <dbReference type="Proteomes" id="UP000053732"/>
    </source>
</evidence>
<sequence>MPSTPTKDTMTRIMALRLKWSIDCLLCPWTTLPLQAQIPPQKIKTLMRT</sequence>
<gene>
    <name evidence="1" type="ORF">PCAMFM013_S051g000010</name>
</gene>
<keyword evidence="2" id="KW-1185">Reference proteome</keyword>
<reference evidence="1 2" key="1">
    <citation type="journal article" date="2014" name="Nat. Commun.">
        <title>Multiple recent horizontal transfers of a large genomic region in cheese making fungi.</title>
        <authorList>
            <person name="Cheeseman K."/>
            <person name="Ropars J."/>
            <person name="Renault P."/>
            <person name="Dupont J."/>
            <person name="Gouzy J."/>
            <person name="Branca A."/>
            <person name="Abraham A.L."/>
            <person name="Ceppi M."/>
            <person name="Conseiller E."/>
            <person name="Debuchy R."/>
            <person name="Malagnac F."/>
            <person name="Goarin A."/>
            <person name="Silar P."/>
            <person name="Lacoste S."/>
            <person name="Sallet E."/>
            <person name="Bensimon A."/>
            <person name="Giraud T."/>
            <person name="Brygoo Y."/>
        </authorList>
    </citation>
    <scope>NUCLEOTIDE SEQUENCE [LARGE SCALE GENOMIC DNA]</scope>
    <source>
        <strain evidence="2">FM 013</strain>
    </source>
</reference>
<dbReference type="Proteomes" id="UP000053732">
    <property type="component" value="Unassembled WGS sequence"/>
</dbReference>
<proteinExistence type="predicted"/>
<organism evidence="1 2">
    <name type="scientific">Penicillium camemberti (strain FM 013)</name>
    <dbReference type="NCBI Taxonomy" id="1429867"/>
    <lineage>
        <taxon>Eukaryota</taxon>
        <taxon>Fungi</taxon>
        <taxon>Dikarya</taxon>
        <taxon>Ascomycota</taxon>
        <taxon>Pezizomycotina</taxon>
        <taxon>Eurotiomycetes</taxon>
        <taxon>Eurotiomycetidae</taxon>
        <taxon>Eurotiales</taxon>
        <taxon>Aspergillaceae</taxon>
        <taxon>Penicillium</taxon>
    </lineage>
</organism>
<protein>
    <submittedName>
        <fullName evidence="1">Di-copper centre-containing</fullName>
    </submittedName>
</protein>
<dbReference type="EMBL" id="HG793184">
    <property type="protein sequence ID" value="CRL30407.1"/>
    <property type="molecule type" value="Genomic_DNA"/>
</dbReference>
<accession>A0A0G4PWA7</accession>
<name>A0A0G4PWA7_PENC3</name>
<evidence type="ECO:0000313" key="1">
    <source>
        <dbReference type="EMBL" id="CRL30407.1"/>
    </source>
</evidence>